<feature type="domain" description="Sulfatase N-terminal" evidence="4">
    <location>
        <begin position="3"/>
        <end position="337"/>
    </location>
</feature>
<protein>
    <submittedName>
        <fullName evidence="5">Sulfatase</fullName>
    </submittedName>
</protein>
<comment type="caution">
    <text evidence="5">The sequence shown here is derived from an EMBL/GenBank/DDBJ whole genome shotgun (WGS) entry which is preliminary data.</text>
</comment>
<dbReference type="Pfam" id="PF00884">
    <property type="entry name" value="Sulfatase"/>
    <property type="match status" value="1"/>
</dbReference>
<dbReference type="InterPro" id="IPR050738">
    <property type="entry name" value="Sulfatase"/>
</dbReference>
<evidence type="ECO:0000313" key="5">
    <source>
        <dbReference type="EMBL" id="MFA9478592.1"/>
    </source>
</evidence>
<keyword evidence="2" id="KW-0378">Hydrolase</keyword>
<proteinExistence type="inferred from homology"/>
<accession>A0ABV4U4R0</accession>
<evidence type="ECO:0000313" key="6">
    <source>
        <dbReference type="Proteomes" id="UP001575105"/>
    </source>
</evidence>
<dbReference type="CDD" id="cd16148">
    <property type="entry name" value="sulfatase_like"/>
    <property type="match status" value="1"/>
</dbReference>
<gene>
    <name evidence="5" type="ORF">ACERK3_09820</name>
</gene>
<reference evidence="5 6" key="1">
    <citation type="submission" date="2024-08" db="EMBL/GenBank/DDBJ databases">
        <title>Whole-genome sequencing of halo(alkali)philic microorganisms from hypersaline lakes.</title>
        <authorList>
            <person name="Sorokin D.Y."/>
            <person name="Merkel A.Y."/>
            <person name="Messina E."/>
            <person name="Yakimov M."/>
        </authorList>
    </citation>
    <scope>NUCLEOTIDE SEQUENCE [LARGE SCALE GENOMIC DNA]</scope>
    <source>
        <strain evidence="5 6">AB-hyl4</strain>
    </source>
</reference>
<dbReference type="PANTHER" id="PTHR42693">
    <property type="entry name" value="ARYLSULFATASE FAMILY MEMBER"/>
    <property type="match status" value="1"/>
</dbReference>
<keyword evidence="6" id="KW-1185">Reference proteome</keyword>
<evidence type="ECO:0000259" key="4">
    <source>
        <dbReference type="Pfam" id="PF00884"/>
    </source>
</evidence>
<dbReference type="InterPro" id="IPR000917">
    <property type="entry name" value="Sulfatase_N"/>
</dbReference>
<sequence length="501" mass="55971">MRILYVDIDSLKPSHLGCYGYSRPTSPTMDALAARGVRFNHCYAADSPCVPSRAAMWSGRPGIRNGVVTHENTPAGCAFRYAVPDRHGQCPTLAHHLADAGLQTVSFTSFADRHLQGWFNFGFREFHVPSLKGGNEDGPEVNAAVLPWLRDHAREDNWFVHLTYWDPHTLYTEPMDQFEAMARHPAAAWPDEQTIERQQRDTGIRTASTLWGDNPHDGFGRSRVPTMPDNIRNRSDFEHLINGYDGGIRHADDQLAELVAELDRQGVLEETAIIISADHGEAFGELGQYMEHGSASPATHHIPLIVVWPGITDAAAGTARDEMLLNTDFAPTLAELLELDVPEGWCGRSFAPALQGQAMHLDEPLVWTHGLHTRQRAVFDGRYLFIRTYHPSWYAYPPRMLFDLEQDPHQQHDLADELPDRVSAMGAQLTAWEQAHVDATGQPDPMRLAQHQPPAAAGLPDYLERLEKLGRAEDAKAIRERLARVPTHYAPPALEPKSSSQ</sequence>
<dbReference type="EMBL" id="JBGUBD010000005">
    <property type="protein sequence ID" value="MFA9478592.1"/>
    <property type="molecule type" value="Genomic_DNA"/>
</dbReference>
<dbReference type="Proteomes" id="UP001575105">
    <property type="component" value="Unassembled WGS sequence"/>
</dbReference>
<evidence type="ECO:0000256" key="2">
    <source>
        <dbReference type="ARBA" id="ARBA00022801"/>
    </source>
</evidence>
<dbReference type="PANTHER" id="PTHR42693:SF53">
    <property type="entry name" value="ENDO-4-O-SULFATASE"/>
    <property type="match status" value="1"/>
</dbReference>
<feature type="region of interest" description="Disordered" evidence="3">
    <location>
        <begin position="207"/>
        <end position="228"/>
    </location>
</feature>
<dbReference type="RefSeq" id="WP_425345518.1">
    <property type="nucleotide sequence ID" value="NZ_JBGUBD010000005.1"/>
</dbReference>
<dbReference type="InterPro" id="IPR017850">
    <property type="entry name" value="Alkaline_phosphatase_core_sf"/>
</dbReference>
<evidence type="ECO:0000256" key="1">
    <source>
        <dbReference type="ARBA" id="ARBA00008779"/>
    </source>
</evidence>
<organism evidence="5 6">
    <name type="scientific">Natronomicrosphaera hydrolytica</name>
    <dbReference type="NCBI Taxonomy" id="3242702"/>
    <lineage>
        <taxon>Bacteria</taxon>
        <taxon>Pseudomonadati</taxon>
        <taxon>Planctomycetota</taxon>
        <taxon>Phycisphaerae</taxon>
        <taxon>Phycisphaerales</taxon>
        <taxon>Phycisphaeraceae</taxon>
        <taxon>Natronomicrosphaera</taxon>
    </lineage>
</organism>
<comment type="similarity">
    <text evidence="1">Belongs to the sulfatase family.</text>
</comment>
<dbReference type="Gene3D" id="3.40.720.10">
    <property type="entry name" value="Alkaline Phosphatase, subunit A"/>
    <property type="match status" value="1"/>
</dbReference>
<name>A0ABV4U4R0_9BACT</name>
<dbReference type="SUPFAM" id="SSF53649">
    <property type="entry name" value="Alkaline phosphatase-like"/>
    <property type="match status" value="1"/>
</dbReference>
<evidence type="ECO:0000256" key="3">
    <source>
        <dbReference type="SAM" id="MobiDB-lite"/>
    </source>
</evidence>